<keyword evidence="2" id="KW-1185">Reference proteome</keyword>
<protein>
    <submittedName>
        <fullName evidence="1">Uncharacterized protein</fullName>
    </submittedName>
</protein>
<name>A0AAN9HZX0_CROPI</name>
<reference evidence="1 2" key="1">
    <citation type="submission" date="2024-01" db="EMBL/GenBank/DDBJ databases">
        <title>The genomes of 5 underutilized Papilionoideae crops provide insights into root nodulation and disease resistanc.</title>
        <authorList>
            <person name="Yuan L."/>
        </authorList>
    </citation>
    <scope>NUCLEOTIDE SEQUENCE [LARGE SCALE GENOMIC DNA]</scope>
    <source>
        <strain evidence="1">ZHUSHIDOU_FW_LH</strain>
        <tissue evidence="1">Leaf</tissue>
    </source>
</reference>
<evidence type="ECO:0000313" key="2">
    <source>
        <dbReference type="Proteomes" id="UP001372338"/>
    </source>
</evidence>
<accession>A0AAN9HZX0</accession>
<evidence type="ECO:0000313" key="1">
    <source>
        <dbReference type="EMBL" id="KAK7259944.1"/>
    </source>
</evidence>
<sequence length="131" mass="15061">MIRWATVERHMHGGDSNFAVMFADLFMPVRSTTITNGSYSHIRRHLRELHPPPLLSIVEAYYCNVQERRRMAVRWCWRWSYKSVSASGRCRSTLVRCSREGEGVDGGVVVLEMVALGSRCWCRAGADVVKW</sequence>
<dbReference type="EMBL" id="JAYWIO010000005">
    <property type="protein sequence ID" value="KAK7259944.1"/>
    <property type="molecule type" value="Genomic_DNA"/>
</dbReference>
<dbReference type="AlphaFoldDB" id="A0AAN9HZX0"/>
<gene>
    <name evidence="1" type="ORF">RIF29_25578</name>
</gene>
<comment type="caution">
    <text evidence="1">The sequence shown here is derived from an EMBL/GenBank/DDBJ whole genome shotgun (WGS) entry which is preliminary data.</text>
</comment>
<proteinExistence type="predicted"/>
<organism evidence="1 2">
    <name type="scientific">Crotalaria pallida</name>
    <name type="common">Smooth rattlebox</name>
    <name type="synonym">Crotalaria striata</name>
    <dbReference type="NCBI Taxonomy" id="3830"/>
    <lineage>
        <taxon>Eukaryota</taxon>
        <taxon>Viridiplantae</taxon>
        <taxon>Streptophyta</taxon>
        <taxon>Embryophyta</taxon>
        <taxon>Tracheophyta</taxon>
        <taxon>Spermatophyta</taxon>
        <taxon>Magnoliopsida</taxon>
        <taxon>eudicotyledons</taxon>
        <taxon>Gunneridae</taxon>
        <taxon>Pentapetalae</taxon>
        <taxon>rosids</taxon>
        <taxon>fabids</taxon>
        <taxon>Fabales</taxon>
        <taxon>Fabaceae</taxon>
        <taxon>Papilionoideae</taxon>
        <taxon>50 kb inversion clade</taxon>
        <taxon>genistoids sensu lato</taxon>
        <taxon>core genistoids</taxon>
        <taxon>Crotalarieae</taxon>
        <taxon>Crotalaria</taxon>
    </lineage>
</organism>
<dbReference type="Proteomes" id="UP001372338">
    <property type="component" value="Unassembled WGS sequence"/>
</dbReference>